<dbReference type="Proteomes" id="UP000834106">
    <property type="component" value="Chromosome 23"/>
</dbReference>
<feature type="region of interest" description="Disordered" evidence="10">
    <location>
        <begin position="97"/>
        <end position="127"/>
    </location>
</feature>
<dbReference type="GO" id="GO:0005634">
    <property type="term" value="C:nucleus"/>
    <property type="evidence" value="ECO:0007669"/>
    <property type="project" value="UniProtKB-SubCell"/>
</dbReference>
<evidence type="ECO:0000256" key="7">
    <source>
        <dbReference type="ARBA" id="ARBA00023242"/>
    </source>
</evidence>
<evidence type="ECO:0000259" key="11">
    <source>
        <dbReference type="PROSITE" id="PS50884"/>
    </source>
</evidence>
<comment type="function">
    <text evidence="9">Transcription factor that binds specifically to a 5'-AA[AG]G-3' consensus core sequence.</text>
</comment>
<keyword evidence="7 8" id="KW-0539">Nucleus</keyword>
<comment type="subcellular location">
    <subcellularLocation>
        <location evidence="8 9">Nucleus</location>
    </subcellularLocation>
</comment>
<name>A0AAD2AGF8_9LAMI</name>
<dbReference type="PANTHER" id="PTHR31992">
    <property type="entry name" value="DOF ZINC FINGER PROTEIN DOF1.4-RELATED"/>
    <property type="match status" value="1"/>
</dbReference>
<evidence type="ECO:0000256" key="4">
    <source>
        <dbReference type="ARBA" id="ARBA00023015"/>
    </source>
</evidence>
<feature type="domain" description="Dof-type" evidence="11">
    <location>
        <begin position="43"/>
        <end position="97"/>
    </location>
</feature>
<proteinExistence type="predicted"/>
<keyword evidence="2 8" id="KW-0863">Zinc-finger</keyword>
<dbReference type="GO" id="GO:0008270">
    <property type="term" value="F:zinc ion binding"/>
    <property type="evidence" value="ECO:0007669"/>
    <property type="project" value="UniProtKB-KW"/>
</dbReference>
<accession>A0AAD2AGF8</accession>
<dbReference type="PANTHER" id="PTHR31992:SF108">
    <property type="entry name" value="DOF ZINC FINGER PROTEIN"/>
    <property type="match status" value="1"/>
</dbReference>
<dbReference type="InterPro" id="IPR045174">
    <property type="entry name" value="Dof"/>
</dbReference>
<keyword evidence="13" id="KW-1185">Reference proteome</keyword>
<organism evidence="12 13">
    <name type="scientific">Fraxinus pennsylvanica</name>
    <dbReference type="NCBI Taxonomy" id="56036"/>
    <lineage>
        <taxon>Eukaryota</taxon>
        <taxon>Viridiplantae</taxon>
        <taxon>Streptophyta</taxon>
        <taxon>Embryophyta</taxon>
        <taxon>Tracheophyta</taxon>
        <taxon>Spermatophyta</taxon>
        <taxon>Magnoliopsida</taxon>
        <taxon>eudicotyledons</taxon>
        <taxon>Gunneridae</taxon>
        <taxon>Pentapetalae</taxon>
        <taxon>asterids</taxon>
        <taxon>lamiids</taxon>
        <taxon>Lamiales</taxon>
        <taxon>Oleaceae</taxon>
        <taxon>Oleeae</taxon>
        <taxon>Fraxinus</taxon>
    </lineage>
</organism>
<sequence length="268" mass="29910">MEQAGEENLKDQQPMAARQVKLLESSMSHSQHHQVNHQAPQQQKCPLCDSTNTKFWYYNNYSLSQPRYFCKSCTRYWTHGGTLRNVPVGGGCWKNNRRKASSSSSDSETGRTQPLQPPLIPSQNSGISTVSMISPMNSICFGGENLSHSRGVNQVAENLSGTTQFDDGFGGGGALNIPCQKARQAQPQEFQAPNCFLPVQEHLVQPRPFGSRPETFINTTTASSYTTSNVWNNSTGSATGPSNYPNQWHDNLPIMYELLPFYREFEFC</sequence>
<gene>
    <name evidence="12" type="ORF">FPE_LOCUS35364</name>
</gene>
<keyword evidence="1 9" id="KW-0479">Metal-binding</keyword>
<dbReference type="Pfam" id="PF02701">
    <property type="entry name" value="Zn_ribbon_Dof"/>
    <property type="match status" value="1"/>
</dbReference>
<evidence type="ECO:0000256" key="1">
    <source>
        <dbReference type="ARBA" id="ARBA00022723"/>
    </source>
</evidence>
<reference evidence="12" key="1">
    <citation type="submission" date="2023-05" db="EMBL/GenBank/DDBJ databases">
        <authorList>
            <person name="Huff M."/>
        </authorList>
    </citation>
    <scope>NUCLEOTIDE SEQUENCE</scope>
</reference>
<evidence type="ECO:0000256" key="8">
    <source>
        <dbReference type="PROSITE-ProRule" id="PRU00071"/>
    </source>
</evidence>
<dbReference type="PROSITE" id="PS50884">
    <property type="entry name" value="ZF_DOF_2"/>
    <property type="match status" value="1"/>
</dbReference>
<evidence type="ECO:0000256" key="5">
    <source>
        <dbReference type="ARBA" id="ARBA00023125"/>
    </source>
</evidence>
<keyword evidence="3 9" id="KW-0862">Zinc</keyword>
<evidence type="ECO:0000256" key="2">
    <source>
        <dbReference type="ARBA" id="ARBA00022771"/>
    </source>
</evidence>
<evidence type="ECO:0000256" key="6">
    <source>
        <dbReference type="ARBA" id="ARBA00023163"/>
    </source>
</evidence>
<keyword evidence="5 8" id="KW-0238">DNA-binding</keyword>
<dbReference type="GO" id="GO:0003700">
    <property type="term" value="F:DNA-binding transcription factor activity"/>
    <property type="evidence" value="ECO:0007669"/>
    <property type="project" value="UniProtKB-UniRule"/>
</dbReference>
<evidence type="ECO:0000256" key="9">
    <source>
        <dbReference type="RuleBase" id="RU369094"/>
    </source>
</evidence>
<evidence type="ECO:0000313" key="13">
    <source>
        <dbReference type="Proteomes" id="UP000834106"/>
    </source>
</evidence>
<dbReference type="InterPro" id="IPR003851">
    <property type="entry name" value="Znf_Dof"/>
</dbReference>
<evidence type="ECO:0000256" key="3">
    <source>
        <dbReference type="ARBA" id="ARBA00022833"/>
    </source>
</evidence>
<keyword evidence="6 9" id="KW-0804">Transcription</keyword>
<keyword evidence="4 9" id="KW-0805">Transcription regulation</keyword>
<dbReference type="GO" id="GO:0003677">
    <property type="term" value="F:DNA binding"/>
    <property type="evidence" value="ECO:0007669"/>
    <property type="project" value="UniProtKB-UniRule"/>
</dbReference>
<dbReference type="EMBL" id="OU503058">
    <property type="protein sequence ID" value="CAI9787934.1"/>
    <property type="molecule type" value="Genomic_DNA"/>
</dbReference>
<evidence type="ECO:0000313" key="12">
    <source>
        <dbReference type="EMBL" id="CAI9787934.1"/>
    </source>
</evidence>
<evidence type="ECO:0000256" key="10">
    <source>
        <dbReference type="SAM" id="MobiDB-lite"/>
    </source>
</evidence>
<dbReference type="AlphaFoldDB" id="A0AAD2AGF8"/>
<protein>
    <recommendedName>
        <fullName evidence="9">Dof zinc finger protein</fullName>
    </recommendedName>
</protein>